<dbReference type="InterPro" id="IPR059177">
    <property type="entry name" value="GH29D-like_dom"/>
</dbReference>
<dbReference type="InterPro" id="IPR001322">
    <property type="entry name" value="Lamin_tail_dom"/>
</dbReference>
<evidence type="ECO:0000313" key="2">
    <source>
        <dbReference type="EMBL" id="SVA56167.1"/>
    </source>
</evidence>
<gene>
    <name evidence="2" type="ORF">METZ01_LOCUS109021</name>
</gene>
<name>A0A381WW83_9ZZZZ</name>
<dbReference type="PROSITE" id="PS51841">
    <property type="entry name" value="LTD"/>
    <property type="match status" value="1"/>
</dbReference>
<dbReference type="SUPFAM" id="SSF74853">
    <property type="entry name" value="Lamin A/C globular tail domain"/>
    <property type="match status" value="1"/>
</dbReference>
<dbReference type="Gene3D" id="2.60.40.1260">
    <property type="entry name" value="Lamin Tail domain"/>
    <property type="match status" value="1"/>
</dbReference>
<evidence type="ECO:0000259" key="1">
    <source>
        <dbReference type="PROSITE" id="PS51841"/>
    </source>
</evidence>
<feature type="non-terminal residue" evidence="2">
    <location>
        <position position="770"/>
    </location>
</feature>
<dbReference type="InterPro" id="IPR036415">
    <property type="entry name" value="Lamin_tail_dom_sf"/>
</dbReference>
<sequence length="770" mass="85888">MRIRLTITLLTAIVALGPVFNGSGSEAFISEIVAANNKTLKDEFGETPDWVELHNPGNTPTNLLGWGLSDELETPLKWTFPDVSIPPGKFLIVHASGNNIAEPGKPLHTSFRLARAGEFLGLSKPDGIFTDKYEPGFPALADNQSYGVPMMGKVEQIIPVHSMFRYLTPSSTHSKENWTNPTFKETSSWKSGRSGFGFQRTGTTLQDLIKTRVSTSKRVIWTRKKFSVKNQDSLAYLILRIKFDDGFIAYLNGEKIASVNAVDKPKYNSYATSNNNDGSFLDFDLTDHIPLLKNGGDNVLAVQAFDYRSDRNEFFLMPTLIGGRSAAVDPSSREFLTFPTPGRLNAGQSQPLPGNPIFSRETSSFTTSLSITLKPSIEGETVRYTTNGKLPNSTSKAYTSAIRVNKSTLISARCFSKDGQGGPPISHEYLQVAANARKFTSNLPVIVIENFKGGGIPSDPYKNAYMSIYEPGGGERTSLMNSPTLGTRVGIKIRGSSTQNRAKKAFTVEARDDFGEDKDISPLGLAEESDWILYAAYNFDRALIRNALIYELSNQIGRYAVRTRFCEVFVNTNGGALSYNDYVGVYSFMEKIKRDKNRVNITRISPEDTAEPELTGGYIFKIDRADPGDSGFSAGSQSVKWLEPKEDEITSKQSGYVRGYFNKMYSNLNHPTKYADYIDPLSWVDHHMLNEFTKNPDGLRLSTYFFKDRNKRVEYGPVWDFDRTMGCDDDGRAANPVGWSGSYRFGWWSRVMGNKAFKELYAQRWGEVRG</sequence>
<dbReference type="InterPro" id="IPR014867">
    <property type="entry name" value="Spore_coat_CotH_CotH2/3/7"/>
</dbReference>
<dbReference type="Pfam" id="PF00932">
    <property type="entry name" value="LTD"/>
    <property type="match status" value="1"/>
</dbReference>
<dbReference type="EMBL" id="UINC01012924">
    <property type="protein sequence ID" value="SVA56167.1"/>
    <property type="molecule type" value="Genomic_DNA"/>
</dbReference>
<dbReference type="Gene3D" id="2.60.120.260">
    <property type="entry name" value="Galactose-binding domain-like"/>
    <property type="match status" value="1"/>
</dbReference>
<dbReference type="AlphaFoldDB" id="A0A381WW83"/>
<dbReference type="Pfam" id="PF08757">
    <property type="entry name" value="CotH"/>
    <property type="match status" value="1"/>
</dbReference>
<organism evidence="2">
    <name type="scientific">marine metagenome</name>
    <dbReference type="NCBI Taxonomy" id="408172"/>
    <lineage>
        <taxon>unclassified sequences</taxon>
        <taxon>metagenomes</taxon>
        <taxon>ecological metagenomes</taxon>
    </lineage>
</organism>
<feature type="domain" description="LTD" evidence="1">
    <location>
        <begin position="22"/>
        <end position="263"/>
    </location>
</feature>
<proteinExistence type="predicted"/>
<protein>
    <recommendedName>
        <fullName evidence="1">LTD domain-containing protein</fullName>
    </recommendedName>
</protein>
<dbReference type="Pfam" id="PF13290">
    <property type="entry name" value="CHB_HEX_C_1"/>
    <property type="match status" value="1"/>
</dbReference>
<reference evidence="2" key="1">
    <citation type="submission" date="2018-05" db="EMBL/GenBank/DDBJ databases">
        <authorList>
            <person name="Lanie J.A."/>
            <person name="Ng W.-L."/>
            <person name="Kazmierczak K.M."/>
            <person name="Andrzejewski T.M."/>
            <person name="Davidsen T.M."/>
            <person name="Wayne K.J."/>
            <person name="Tettelin H."/>
            <person name="Glass J.I."/>
            <person name="Rusch D."/>
            <person name="Podicherti R."/>
            <person name="Tsui H.-C.T."/>
            <person name="Winkler M.E."/>
        </authorList>
    </citation>
    <scope>NUCLEOTIDE SEQUENCE</scope>
</reference>
<accession>A0A381WW83</accession>